<feature type="coiled-coil region" evidence="5">
    <location>
        <begin position="720"/>
        <end position="758"/>
    </location>
</feature>
<feature type="region of interest" description="Disordered" evidence="6">
    <location>
        <begin position="1046"/>
        <end position="1072"/>
    </location>
</feature>
<dbReference type="InterPro" id="IPR051841">
    <property type="entry name" value="MT-Golgi_org_protein"/>
</dbReference>
<feature type="coiled-coil region" evidence="5">
    <location>
        <begin position="967"/>
        <end position="994"/>
    </location>
</feature>
<dbReference type="GO" id="GO:0005737">
    <property type="term" value="C:cytoplasm"/>
    <property type="evidence" value="ECO:0007669"/>
    <property type="project" value="UniProtKB-SubCell"/>
</dbReference>
<gene>
    <name evidence="8" type="ORF">ONE63_003736</name>
</gene>
<keyword evidence="4 5" id="KW-0175">Coiled coil</keyword>
<dbReference type="PANTHER" id="PTHR18902">
    <property type="entry name" value="NUCLEAR MITOTIC APPARATUS PROTEIN 1-RELATED"/>
    <property type="match status" value="1"/>
</dbReference>
<sequence>MSEEELIDLSETQQAVEIENHDEIEEPSPGDVVAKTRIKALETELSNDTKKLKETNDLKDDIKNMVSEKEDEIKLLQDATKIKAEQSDKCVDNLKIEIQHCIPCKNCEKHIVEAERWNERLNDLTSQLGDLQNVVLEHKRLLEESQCMVAELNSQLETCRKQERSAMESVVKLSADKTCMEQEIREKDEEILLKGDEISKLSSELMEMGNEMNHVKLQLSEYSSRIDVLQLENDSLSSKCDEANKQLVCLSDLKAEVQDLLGKLTEKEDLLKSMQIQNESDQCKIKVQEDFKQQISSLQDALRNKESVVQDLEQELAKLRDTVTNETANTEVSSTFSLSRNEELSRMKDLEDSFEDKYTKLRVVAVKLKKRVTELTQTLEGERSKNLAEKSELQAKLTSLASHAKTVQTLQSEVDRLQDMLEEQKKNQQQLSKLLEAAVQESASKKFELATVQEDLARITNEKNNIEKSMSSLESSSADTDVLRIEVDKLQKELKEKDVLIETIKEEKQKLAEQIDGICADAKKKSVLSLEMADMEKSVSKLTSELSSERDLLKKVRQELEDGRSSFTSLNNQFKEVEGKLNEKERVCQELKDSLTSTKEELDRVQKKCRDKESAIEQLGIQLERQQAVTEELNIQCSDLAAKQVQTKESGRLQVEKLSRQIFQLEEQCSSLKDSHKALEDELASVRTEFENYKVRAQSVLRQSAKQEERAPSSGTVHNVEELEVEVERLRVNISTLKENLQQTTSQLQASVQEVNLEREEKLRAMKQVQISKESCSQAMERQHAAEERLLNVVEESKQAKLQSDMLVQCYKQQLEDLKATQQKKIVALTEQLETLQASITNPVPTGENDRSSSIVSGPSPVTDWAAQLPNATHSDPDLAMRLSSLHREEGEGSESVDSFPSRRISVTSQDRRHELVPLDKLLSSPTYPEDDARDVPRSNSSDLNVDLLQSKLSACESRAAHLTALLSEAESDAARLSQLNTVLKEEIRRQQRSEERAQHAHNLEYLKNVVVKFITLQSGDERQRLVPVLNTILKLSPEEAGLVETAAKGASQTSSGGGWGSYLPLPSWTGS</sequence>
<feature type="coiled-coil region" evidence="5">
    <location>
        <begin position="365"/>
        <end position="696"/>
    </location>
</feature>
<protein>
    <recommendedName>
        <fullName evidence="7">GRIP domain-containing protein</fullName>
    </recommendedName>
</protein>
<evidence type="ECO:0000256" key="5">
    <source>
        <dbReference type="SAM" id="Coils"/>
    </source>
</evidence>
<organism evidence="8 9">
    <name type="scientific">Megalurothrips usitatus</name>
    <name type="common">bean blossom thrips</name>
    <dbReference type="NCBI Taxonomy" id="439358"/>
    <lineage>
        <taxon>Eukaryota</taxon>
        <taxon>Metazoa</taxon>
        <taxon>Ecdysozoa</taxon>
        <taxon>Arthropoda</taxon>
        <taxon>Hexapoda</taxon>
        <taxon>Insecta</taxon>
        <taxon>Pterygota</taxon>
        <taxon>Neoptera</taxon>
        <taxon>Paraneoptera</taxon>
        <taxon>Thysanoptera</taxon>
        <taxon>Terebrantia</taxon>
        <taxon>Thripoidea</taxon>
        <taxon>Thripidae</taxon>
        <taxon>Megalurothrips</taxon>
    </lineage>
</organism>
<evidence type="ECO:0000256" key="2">
    <source>
        <dbReference type="ARBA" id="ARBA00022490"/>
    </source>
</evidence>
<evidence type="ECO:0000313" key="9">
    <source>
        <dbReference type="Proteomes" id="UP001075354"/>
    </source>
</evidence>
<dbReference type="PROSITE" id="PS50913">
    <property type="entry name" value="GRIP"/>
    <property type="match status" value="1"/>
</dbReference>
<name>A0AAV7X869_9NEOP</name>
<feature type="coiled-coil region" evidence="5">
    <location>
        <begin position="38"/>
        <end position="79"/>
    </location>
</feature>
<keyword evidence="3" id="KW-0597">Phosphoprotein</keyword>
<dbReference type="Pfam" id="PF01465">
    <property type="entry name" value="GRIP"/>
    <property type="match status" value="1"/>
</dbReference>
<dbReference type="InterPro" id="IPR000237">
    <property type="entry name" value="GRIP_dom"/>
</dbReference>
<dbReference type="EMBL" id="JAPTSV010000014">
    <property type="protein sequence ID" value="KAJ1520627.1"/>
    <property type="molecule type" value="Genomic_DNA"/>
</dbReference>
<evidence type="ECO:0000313" key="8">
    <source>
        <dbReference type="EMBL" id="KAJ1520627.1"/>
    </source>
</evidence>
<evidence type="ECO:0000256" key="4">
    <source>
        <dbReference type="ARBA" id="ARBA00023054"/>
    </source>
</evidence>
<dbReference type="Gene3D" id="1.10.220.60">
    <property type="entry name" value="GRIP domain"/>
    <property type="match status" value="1"/>
</dbReference>
<evidence type="ECO:0000256" key="3">
    <source>
        <dbReference type="ARBA" id="ARBA00022553"/>
    </source>
</evidence>
<comment type="subcellular location">
    <subcellularLocation>
        <location evidence="1">Cytoplasm</location>
    </subcellularLocation>
</comment>
<reference evidence="8" key="1">
    <citation type="submission" date="2022-12" db="EMBL/GenBank/DDBJ databases">
        <title>Chromosome-level genome assembly of the bean flower thrips Megalurothrips usitatus.</title>
        <authorList>
            <person name="Ma L."/>
            <person name="Liu Q."/>
            <person name="Li H."/>
            <person name="Cai W."/>
        </authorList>
    </citation>
    <scope>NUCLEOTIDE SEQUENCE</scope>
    <source>
        <strain evidence="8">Cailab_2022a</strain>
    </source>
</reference>
<evidence type="ECO:0000256" key="6">
    <source>
        <dbReference type="SAM" id="MobiDB-lite"/>
    </source>
</evidence>
<evidence type="ECO:0000256" key="1">
    <source>
        <dbReference type="ARBA" id="ARBA00004496"/>
    </source>
</evidence>
<feature type="coiled-coil region" evidence="5">
    <location>
        <begin position="219"/>
        <end position="329"/>
    </location>
</feature>
<feature type="coiled-coil region" evidence="5">
    <location>
        <begin position="812"/>
        <end position="839"/>
    </location>
</feature>
<comment type="caution">
    <text evidence="8">The sequence shown here is derived from an EMBL/GenBank/DDBJ whole genome shotgun (WGS) entry which is preliminary data.</text>
</comment>
<proteinExistence type="predicted"/>
<feature type="coiled-coil region" evidence="5">
    <location>
        <begin position="107"/>
        <end position="190"/>
    </location>
</feature>
<dbReference type="SMART" id="SM00755">
    <property type="entry name" value="Grip"/>
    <property type="match status" value="1"/>
</dbReference>
<dbReference type="PANTHER" id="PTHR18902:SF25">
    <property type="entry name" value="GRIP AND COILED-COIL DOMAIN-CONTAINING PROTEIN 2"/>
    <property type="match status" value="1"/>
</dbReference>
<dbReference type="Proteomes" id="UP001075354">
    <property type="component" value="Chromosome 14"/>
</dbReference>
<accession>A0AAV7X869</accession>
<feature type="region of interest" description="Disordered" evidence="6">
    <location>
        <begin position="840"/>
        <end position="941"/>
    </location>
</feature>
<keyword evidence="2" id="KW-0963">Cytoplasm</keyword>
<evidence type="ECO:0000259" key="7">
    <source>
        <dbReference type="PROSITE" id="PS50913"/>
    </source>
</evidence>
<feature type="domain" description="GRIP" evidence="7">
    <location>
        <begin position="997"/>
        <end position="1047"/>
    </location>
</feature>
<keyword evidence="9" id="KW-1185">Reference proteome</keyword>
<dbReference type="AlphaFoldDB" id="A0AAV7X869"/>